<evidence type="ECO:0000256" key="1">
    <source>
        <dbReference type="ARBA" id="ARBA00004613"/>
    </source>
</evidence>
<keyword evidence="5" id="KW-0722">Serine protease inhibitor</keyword>
<feature type="domain" description="BPTI/Kunitz inhibitor" evidence="8">
    <location>
        <begin position="31"/>
        <end position="87"/>
    </location>
</feature>
<dbReference type="VEuPathDB" id="VectorBase:GBRI034889"/>
<organism evidence="9 10">
    <name type="scientific">Glossina brevipalpis</name>
    <dbReference type="NCBI Taxonomy" id="37001"/>
    <lineage>
        <taxon>Eukaryota</taxon>
        <taxon>Metazoa</taxon>
        <taxon>Ecdysozoa</taxon>
        <taxon>Arthropoda</taxon>
        <taxon>Hexapoda</taxon>
        <taxon>Insecta</taxon>
        <taxon>Pterygota</taxon>
        <taxon>Neoptera</taxon>
        <taxon>Endopterygota</taxon>
        <taxon>Diptera</taxon>
        <taxon>Brachycera</taxon>
        <taxon>Muscomorpha</taxon>
        <taxon>Hippoboscoidea</taxon>
        <taxon>Glossinidae</taxon>
        <taxon>Glossina</taxon>
    </lineage>
</organism>
<keyword evidence="7" id="KW-0732">Signal</keyword>
<dbReference type="GO" id="GO:0004867">
    <property type="term" value="F:serine-type endopeptidase inhibitor activity"/>
    <property type="evidence" value="ECO:0007669"/>
    <property type="project" value="UniProtKB-KW"/>
</dbReference>
<dbReference type="PROSITE" id="PS50279">
    <property type="entry name" value="BPTI_KUNITZ_2"/>
    <property type="match status" value="1"/>
</dbReference>
<dbReference type="PROSITE" id="PS00280">
    <property type="entry name" value="BPTI_KUNITZ_1"/>
    <property type="match status" value="1"/>
</dbReference>
<evidence type="ECO:0000256" key="6">
    <source>
        <dbReference type="ARBA" id="ARBA00023157"/>
    </source>
</evidence>
<feature type="chain" id="PRO_5008400755" description="BPTI/Kunitz inhibitor domain-containing protein" evidence="7">
    <location>
        <begin position="23"/>
        <end position="90"/>
    </location>
</feature>
<dbReference type="AlphaFoldDB" id="A0A1A9WWD5"/>
<dbReference type="SUPFAM" id="SSF57362">
    <property type="entry name" value="BPTI-like"/>
    <property type="match status" value="1"/>
</dbReference>
<dbReference type="Pfam" id="PF00014">
    <property type="entry name" value="Kunitz_BPTI"/>
    <property type="match status" value="1"/>
</dbReference>
<name>A0A1A9WWD5_9MUSC</name>
<protein>
    <recommendedName>
        <fullName evidence="8">BPTI/Kunitz inhibitor domain-containing protein</fullName>
    </recommendedName>
</protein>
<comment type="subcellular location">
    <subcellularLocation>
        <location evidence="1">Secreted</location>
    </subcellularLocation>
</comment>
<dbReference type="Proteomes" id="UP000091820">
    <property type="component" value="Unassembled WGS sequence"/>
</dbReference>
<keyword evidence="4" id="KW-0646">Protease inhibitor</keyword>
<keyword evidence="3" id="KW-0800">Toxin</keyword>
<dbReference type="PANTHER" id="PTHR10083:SF217">
    <property type="entry name" value="BOOPHILIN-H2"/>
    <property type="match status" value="1"/>
</dbReference>
<dbReference type="Gene3D" id="4.10.410.10">
    <property type="entry name" value="Pancreatic trypsin inhibitor Kunitz domain"/>
    <property type="match status" value="1"/>
</dbReference>
<reference evidence="10" key="1">
    <citation type="submission" date="2014-03" db="EMBL/GenBank/DDBJ databases">
        <authorList>
            <person name="Aksoy S."/>
            <person name="Warren W."/>
            <person name="Wilson R.K."/>
        </authorList>
    </citation>
    <scope>NUCLEOTIDE SEQUENCE [LARGE SCALE GENOMIC DNA]</scope>
    <source>
        <strain evidence="10">IAEA</strain>
    </source>
</reference>
<evidence type="ECO:0000256" key="4">
    <source>
        <dbReference type="ARBA" id="ARBA00022690"/>
    </source>
</evidence>
<keyword evidence="6" id="KW-1015">Disulfide bond</keyword>
<proteinExistence type="predicted"/>
<evidence type="ECO:0000313" key="9">
    <source>
        <dbReference type="EnsemblMetazoa" id="GBRI034889-PA"/>
    </source>
</evidence>
<evidence type="ECO:0000313" key="10">
    <source>
        <dbReference type="Proteomes" id="UP000091820"/>
    </source>
</evidence>
<feature type="signal peptide" evidence="7">
    <location>
        <begin position="1"/>
        <end position="22"/>
    </location>
</feature>
<dbReference type="PRINTS" id="PR00759">
    <property type="entry name" value="BASICPTASE"/>
</dbReference>
<dbReference type="InterPro" id="IPR020901">
    <property type="entry name" value="Prtase_inh_Kunz-CS"/>
</dbReference>
<dbReference type="GO" id="GO:0005615">
    <property type="term" value="C:extracellular space"/>
    <property type="evidence" value="ECO:0007669"/>
    <property type="project" value="TreeGrafter"/>
</dbReference>
<dbReference type="InterPro" id="IPR050098">
    <property type="entry name" value="TFPI/VKTCI-like"/>
</dbReference>
<dbReference type="InterPro" id="IPR036880">
    <property type="entry name" value="Kunitz_BPTI_sf"/>
</dbReference>
<dbReference type="STRING" id="37001.A0A1A9WWD5"/>
<dbReference type="SMART" id="SM00131">
    <property type="entry name" value="KU"/>
    <property type="match status" value="1"/>
</dbReference>
<keyword evidence="2" id="KW-0964">Secreted</keyword>
<dbReference type="PANTHER" id="PTHR10083">
    <property type="entry name" value="KUNITZ-TYPE PROTEASE INHIBITOR-RELATED"/>
    <property type="match status" value="1"/>
</dbReference>
<sequence length="90" mass="10130">MKLFKVLFVIVAAIISATSVAAFSDDMNSACDLPPAAMVSRRSVGCSSRLPSWTYNAKFNQCTQFEYNGCGGNRNRFYTLYDCERECKKY</sequence>
<accession>A0A1A9WWD5</accession>
<dbReference type="EnsemblMetazoa" id="GBRI034889-RA">
    <property type="protein sequence ID" value="GBRI034889-PA"/>
    <property type="gene ID" value="GBRI034889"/>
</dbReference>
<keyword evidence="10" id="KW-1185">Reference proteome</keyword>
<evidence type="ECO:0000256" key="2">
    <source>
        <dbReference type="ARBA" id="ARBA00022525"/>
    </source>
</evidence>
<dbReference type="InterPro" id="IPR002223">
    <property type="entry name" value="Kunitz_BPTI"/>
</dbReference>
<evidence type="ECO:0000259" key="8">
    <source>
        <dbReference type="PROSITE" id="PS50279"/>
    </source>
</evidence>
<reference evidence="9" key="2">
    <citation type="submission" date="2020-05" db="UniProtKB">
        <authorList>
            <consortium name="EnsemblMetazoa"/>
        </authorList>
    </citation>
    <scope>IDENTIFICATION</scope>
    <source>
        <strain evidence="9">IAEA</strain>
    </source>
</reference>
<evidence type="ECO:0000256" key="7">
    <source>
        <dbReference type="SAM" id="SignalP"/>
    </source>
</evidence>
<evidence type="ECO:0000256" key="3">
    <source>
        <dbReference type="ARBA" id="ARBA00022656"/>
    </source>
</evidence>
<evidence type="ECO:0000256" key="5">
    <source>
        <dbReference type="ARBA" id="ARBA00022900"/>
    </source>
</evidence>